<dbReference type="AlphaFoldDB" id="A0AAE3M1X8"/>
<dbReference type="RefSeq" id="WP_301189357.1">
    <property type="nucleotide sequence ID" value="NZ_JAPDPJ010000006.1"/>
</dbReference>
<reference evidence="2" key="1">
    <citation type="submission" date="2022-10" db="EMBL/GenBank/DDBJ databases">
        <authorList>
            <person name="Yu W.X."/>
        </authorList>
    </citation>
    <scope>NUCLEOTIDE SEQUENCE</scope>
    <source>
        <strain evidence="2">AAT</strain>
    </source>
</reference>
<name>A0AAE3M1X8_9BACT</name>
<evidence type="ECO:0000313" key="3">
    <source>
        <dbReference type="Proteomes" id="UP001209229"/>
    </source>
</evidence>
<feature type="chain" id="PRO_5042112416" evidence="1">
    <location>
        <begin position="21"/>
        <end position="169"/>
    </location>
</feature>
<dbReference type="EMBL" id="JAPDPJ010000006">
    <property type="protein sequence ID" value="MCW3785786.1"/>
    <property type="molecule type" value="Genomic_DNA"/>
</dbReference>
<sequence>MKRFIFILLIAIGIGNAASAQNFSSLNEVKFVDTEMYEEYIDQVFDCCYYLVQTPFTKKDAERVAANEFIKRWVKGSPSYTVKVSDKVKQLFEEREELISLYYGCYLKVSLEQDETNAQIIEEKALDSIIRYCENSSNKLKMTKGMKELFELKSNGDIQSIDEYFAMKG</sequence>
<evidence type="ECO:0000313" key="2">
    <source>
        <dbReference type="EMBL" id="MCW3785786.1"/>
    </source>
</evidence>
<dbReference type="Proteomes" id="UP001209229">
    <property type="component" value="Unassembled WGS sequence"/>
</dbReference>
<keyword evidence="1" id="KW-0732">Signal</keyword>
<proteinExistence type="predicted"/>
<gene>
    <name evidence="2" type="ORF">OM075_04870</name>
</gene>
<accession>A0AAE3M1X8</accession>
<feature type="signal peptide" evidence="1">
    <location>
        <begin position="1"/>
        <end position="20"/>
    </location>
</feature>
<comment type="caution">
    <text evidence="2">The sequence shown here is derived from an EMBL/GenBank/DDBJ whole genome shotgun (WGS) entry which is preliminary data.</text>
</comment>
<organism evidence="2 3">
    <name type="scientific">Plebeiibacterium sediminum</name>
    <dbReference type="NCBI Taxonomy" id="2992112"/>
    <lineage>
        <taxon>Bacteria</taxon>
        <taxon>Pseudomonadati</taxon>
        <taxon>Bacteroidota</taxon>
        <taxon>Bacteroidia</taxon>
        <taxon>Marinilabiliales</taxon>
        <taxon>Marinilabiliaceae</taxon>
        <taxon>Plebeiibacterium</taxon>
    </lineage>
</organism>
<evidence type="ECO:0000256" key="1">
    <source>
        <dbReference type="SAM" id="SignalP"/>
    </source>
</evidence>
<protein>
    <submittedName>
        <fullName evidence="2">Uncharacterized protein</fullName>
    </submittedName>
</protein>
<keyword evidence="3" id="KW-1185">Reference proteome</keyword>